<dbReference type="AlphaFoldDB" id="A0ABD0WN40"/>
<sequence length="340" mass="39791">MQFSQESLSTLLDEKAESLQRIKELEDDIIALTQRREETEAELDRMKERVKKMSTQLRDEEKEKNHLQMETGAVLAEMREMQKRLEASEREAEGLRQDLSAMGAQQSHNHAEVHQARLQAAQLTLQQSEADLALREGRAHWAKEREAFRQAAELDKEKVQKLSRELQRKEEWLREERLEREKLEEELEQEKDCSRLVLNDARKELQEVKASLRKYEKEREQMKLERQDLLDYVHVLEKRLEVVTDNKWTDVALFFSNRCGADNQSDNTSEVEKLSLEDEKLPSSLAPWSNFSFHRSVTRPKTGVDEEEQHNTGTSEDKSQTISAVTKPILSELADCSPFW</sequence>
<dbReference type="PANTHER" id="PTHR31915">
    <property type="entry name" value="SKICH DOMAIN-CONTAINING PROTEIN"/>
    <property type="match status" value="1"/>
</dbReference>
<accession>A0ABD0WN40</accession>
<feature type="coiled-coil region" evidence="1">
    <location>
        <begin position="8"/>
        <end position="232"/>
    </location>
</feature>
<reference evidence="4 5" key="1">
    <citation type="submission" date="2024-06" db="EMBL/GenBank/DDBJ databases">
        <authorList>
            <person name="Pan Q."/>
            <person name="Wen M."/>
            <person name="Jouanno E."/>
            <person name="Zahm M."/>
            <person name="Klopp C."/>
            <person name="Cabau C."/>
            <person name="Louis A."/>
            <person name="Berthelot C."/>
            <person name="Parey E."/>
            <person name="Roest Crollius H."/>
            <person name="Montfort J."/>
            <person name="Robinson-Rechavi M."/>
            <person name="Bouchez O."/>
            <person name="Lampietro C."/>
            <person name="Lopez Roques C."/>
            <person name="Donnadieu C."/>
            <person name="Postlethwait J."/>
            <person name="Bobe J."/>
            <person name="Verreycken H."/>
            <person name="Guiguen Y."/>
        </authorList>
    </citation>
    <scope>NUCLEOTIDE SEQUENCE [LARGE SCALE GENOMIC DNA]</scope>
    <source>
        <strain evidence="4">Up_M1</strain>
        <tissue evidence="4">Testis</tissue>
    </source>
</reference>
<dbReference type="PANTHER" id="PTHR31915:SF5">
    <property type="entry name" value="CALCIUM-BINDING AND COILED-COIL DOMAIN-CONTAINING PROTEIN 1"/>
    <property type="match status" value="1"/>
</dbReference>
<organism evidence="4 5">
    <name type="scientific">Umbra pygmaea</name>
    <name type="common">Eastern mudminnow</name>
    <dbReference type="NCBI Taxonomy" id="75934"/>
    <lineage>
        <taxon>Eukaryota</taxon>
        <taxon>Metazoa</taxon>
        <taxon>Chordata</taxon>
        <taxon>Craniata</taxon>
        <taxon>Vertebrata</taxon>
        <taxon>Euteleostomi</taxon>
        <taxon>Actinopterygii</taxon>
        <taxon>Neopterygii</taxon>
        <taxon>Teleostei</taxon>
        <taxon>Protacanthopterygii</taxon>
        <taxon>Esociformes</taxon>
        <taxon>Umbridae</taxon>
        <taxon>Umbra</taxon>
    </lineage>
</organism>
<evidence type="ECO:0000256" key="1">
    <source>
        <dbReference type="SAM" id="Coils"/>
    </source>
</evidence>
<evidence type="ECO:0000259" key="3">
    <source>
        <dbReference type="Pfam" id="PF07888"/>
    </source>
</evidence>
<evidence type="ECO:0000313" key="4">
    <source>
        <dbReference type="EMBL" id="KAL0978289.1"/>
    </source>
</evidence>
<proteinExistence type="predicted"/>
<name>A0ABD0WN40_UMBPY</name>
<keyword evidence="1" id="KW-0175">Coiled coil</keyword>
<protein>
    <recommendedName>
        <fullName evidence="3">Calcium binding and coiled-coil domain-containing protein</fullName>
    </recommendedName>
</protein>
<comment type="caution">
    <text evidence="4">The sequence shown here is derived from an EMBL/GenBank/DDBJ whole genome shotgun (WGS) entry which is preliminary data.</text>
</comment>
<dbReference type="Pfam" id="PF07888">
    <property type="entry name" value="CALCOCO1"/>
    <property type="match status" value="1"/>
</dbReference>
<evidence type="ECO:0000313" key="5">
    <source>
        <dbReference type="Proteomes" id="UP001557470"/>
    </source>
</evidence>
<dbReference type="EMBL" id="JAGEUA010000005">
    <property type="protein sequence ID" value="KAL0978289.1"/>
    <property type="molecule type" value="Genomic_DNA"/>
</dbReference>
<dbReference type="Proteomes" id="UP001557470">
    <property type="component" value="Unassembled WGS sequence"/>
</dbReference>
<keyword evidence="5" id="KW-1185">Reference proteome</keyword>
<gene>
    <name evidence="4" type="ORF">UPYG_G00168450</name>
</gene>
<feature type="domain" description="Calcium binding and coiled-coil" evidence="3">
    <location>
        <begin position="70"/>
        <end position="285"/>
    </location>
</feature>
<evidence type="ECO:0000256" key="2">
    <source>
        <dbReference type="SAM" id="MobiDB-lite"/>
    </source>
</evidence>
<dbReference type="InterPro" id="IPR051002">
    <property type="entry name" value="UBA_autophagy_assoc_protein"/>
</dbReference>
<dbReference type="InterPro" id="IPR012852">
    <property type="entry name" value="CALCOCO1-like"/>
</dbReference>
<feature type="region of interest" description="Disordered" evidence="2">
    <location>
        <begin position="299"/>
        <end position="324"/>
    </location>
</feature>